<dbReference type="SUPFAM" id="SSF54593">
    <property type="entry name" value="Glyoxalase/Bleomycin resistance protein/Dihydroxybiphenyl dioxygenase"/>
    <property type="match status" value="1"/>
</dbReference>
<dbReference type="PROSITE" id="PS51819">
    <property type="entry name" value="VOC"/>
    <property type="match status" value="1"/>
</dbReference>
<dbReference type="Proteomes" id="UP001379533">
    <property type="component" value="Chromosome"/>
</dbReference>
<proteinExistence type="predicted"/>
<protein>
    <submittedName>
        <fullName evidence="2">VOC family protein</fullName>
    </submittedName>
</protein>
<dbReference type="RefSeq" id="WP_394846224.1">
    <property type="nucleotide sequence ID" value="NZ_CP089982.1"/>
</dbReference>
<dbReference type="InterPro" id="IPR029068">
    <property type="entry name" value="Glyas_Bleomycin-R_OHBP_Dase"/>
</dbReference>
<dbReference type="InterPro" id="IPR004360">
    <property type="entry name" value="Glyas_Fos-R_dOase_dom"/>
</dbReference>
<keyword evidence="3" id="KW-1185">Reference proteome</keyword>
<dbReference type="PANTHER" id="PTHR39175:SF1">
    <property type="entry name" value="FAMILY PROTEIN, PUTATIVE (AFU_ORTHOLOGUE AFUA_3G15060)-RELATED"/>
    <property type="match status" value="1"/>
</dbReference>
<evidence type="ECO:0000259" key="1">
    <source>
        <dbReference type="PROSITE" id="PS51819"/>
    </source>
</evidence>
<feature type="domain" description="VOC" evidence="1">
    <location>
        <begin position="5"/>
        <end position="119"/>
    </location>
</feature>
<accession>A0ABZ2KE72</accession>
<reference evidence="2 3" key="1">
    <citation type="submission" date="2021-12" db="EMBL/GenBank/DDBJ databases">
        <title>Discovery of the Pendulisporaceae a myxobacterial family with distinct sporulation behavior and unique specialized metabolism.</title>
        <authorList>
            <person name="Garcia R."/>
            <person name="Popoff A."/>
            <person name="Bader C.D."/>
            <person name="Loehr J."/>
            <person name="Walesch S."/>
            <person name="Walt C."/>
            <person name="Boldt J."/>
            <person name="Bunk B."/>
            <person name="Haeckl F.J.F.P.J."/>
            <person name="Gunesch A.P."/>
            <person name="Birkelbach J."/>
            <person name="Nuebel U."/>
            <person name="Pietschmann T."/>
            <person name="Bach T."/>
            <person name="Mueller R."/>
        </authorList>
    </citation>
    <scope>NUCLEOTIDE SEQUENCE [LARGE SCALE GENOMIC DNA]</scope>
    <source>
        <strain evidence="2 3">MSr12523</strain>
    </source>
</reference>
<dbReference type="EMBL" id="CP089982">
    <property type="protein sequence ID" value="WXA95618.1"/>
    <property type="molecule type" value="Genomic_DNA"/>
</dbReference>
<organism evidence="2 3">
    <name type="scientific">Pendulispora brunnea</name>
    <dbReference type="NCBI Taxonomy" id="2905690"/>
    <lineage>
        <taxon>Bacteria</taxon>
        <taxon>Pseudomonadati</taxon>
        <taxon>Myxococcota</taxon>
        <taxon>Myxococcia</taxon>
        <taxon>Myxococcales</taxon>
        <taxon>Sorangiineae</taxon>
        <taxon>Pendulisporaceae</taxon>
        <taxon>Pendulispora</taxon>
    </lineage>
</organism>
<dbReference type="PANTHER" id="PTHR39175">
    <property type="entry name" value="FAMILY PROTEIN, PUTATIVE (AFU_ORTHOLOGUE AFUA_3G15060)-RELATED"/>
    <property type="match status" value="1"/>
</dbReference>
<name>A0ABZ2KE72_9BACT</name>
<dbReference type="InterPro" id="IPR037523">
    <property type="entry name" value="VOC_core"/>
</dbReference>
<evidence type="ECO:0000313" key="3">
    <source>
        <dbReference type="Proteomes" id="UP001379533"/>
    </source>
</evidence>
<dbReference type="Pfam" id="PF00903">
    <property type="entry name" value="Glyoxalase"/>
    <property type="match status" value="1"/>
</dbReference>
<evidence type="ECO:0000313" key="2">
    <source>
        <dbReference type="EMBL" id="WXA95618.1"/>
    </source>
</evidence>
<gene>
    <name evidence="2" type="ORF">LZC95_02015</name>
</gene>
<sequence length="125" mass="13968">MRISFIDHVQLAMPAGREDEARAFYQGTLGIPEQAKPAHLAKRGGAWFERGTLKVHVGVEKDFRPATKAHVAFIVEGLGELVARCKGAGYRVTTDEPLEGFDRVYIYDPFGNRLEFMEPTNTWSG</sequence>
<dbReference type="Gene3D" id="3.10.180.10">
    <property type="entry name" value="2,3-Dihydroxybiphenyl 1,2-Dioxygenase, domain 1"/>
    <property type="match status" value="1"/>
</dbReference>